<proteinExistence type="predicted"/>
<feature type="modified residue" description="Phosphohistidine" evidence="2">
    <location>
        <position position="59"/>
    </location>
</feature>
<dbReference type="Proteomes" id="UP001520878">
    <property type="component" value="Unassembled WGS sequence"/>
</dbReference>
<sequence>MSQNPALVNLTFGLSQLSGNQGLLNKLLSAFYDEYSGLAAELNELMGDKDWTRAKQRVHTVKGVAGNLGLDALHVASKDFETALKDGVDDGNQQAFFSVLAATLSAIQAQLDATMTTPSPSPTQPSNEQPGADANTVRQDLKTALQRNEFIPAQELQQRLAATDLDTETQSKVAAAVDDLDYATAIALL</sequence>
<dbReference type="EMBL" id="JAJEWP010000002">
    <property type="protein sequence ID" value="MCC2616732.1"/>
    <property type="molecule type" value="Genomic_DNA"/>
</dbReference>
<evidence type="ECO:0000259" key="4">
    <source>
        <dbReference type="PROSITE" id="PS50894"/>
    </source>
</evidence>
<gene>
    <name evidence="5" type="ORF">LJ739_10810</name>
</gene>
<comment type="caution">
    <text evidence="5">The sequence shown here is derived from an EMBL/GenBank/DDBJ whole genome shotgun (WGS) entry which is preliminary data.</text>
</comment>
<evidence type="ECO:0000256" key="1">
    <source>
        <dbReference type="ARBA" id="ARBA00023012"/>
    </source>
</evidence>
<evidence type="ECO:0000256" key="2">
    <source>
        <dbReference type="PROSITE-ProRule" id="PRU00110"/>
    </source>
</evidence>
<keyword evidence="2" id="KW-0597">Phosphoprotein</keyword>
<name>A0ABS8G835_9ALTE</name>
<dbReference type="Gene3D" id="1.20.120.160">
    <property type="entry name" value="HPT domain"/>
    <property type="match status" value="1"/>
</dbReference>
<keyword evidence="1" id="KW-0902">Two-component regulatory system</keyword>
<dbReference type="RefSeq" id="WP_229160343.1">
    <property type="nucleotide sequence ID" value="NZ_JAJEWP010000002.1"/>
</dbReference>
<dbReference type="PROSITE" id="PS50894">
    <property type="entry name" value="HPT"/>
    <property type="match status" value="1"/>
</dbReference>
<feature type="region of interest" description="Disordered" evidence="3">
    <location>
        <begin position="114"/>
        <end position="135"/>
    </location>
</feature>
<evidence type="ECO:0000313" key="5">
    <source>
        <dbReference type="EMBL" id="MCC2616732.1"/>
    </source>
</evidence>
<reference evidence="5 6" key="1">
    <citation type="submission" date="2021-10" db="EMBL/GenBank/DDBJ databases">
        <title>Draft genome of Aestuariibacter halophilus JC2043.</title>
        <authorList>
            <person name="Emsley S.A."/>
            <person name="Pfannmuller K.M."/>
            <person name="Ushijima B."/>
            <person name="Saw J.H."/>
            <person name="Videau P."/>
        </authorList>
    </citation>
    <scope>NUCLEOTIDE SEQUENCE [LARGE SCALE GENOMIC DNA]</scope>
    <source>
        <strain evidence="5 6">JC2043</strain>
    </source>
</reference>
<protein>
    <submittedName>
        <fullName evidence="5">Hpt domain-containing protein</fullName>
    </submittedName>
</protein>
<organism evidence="5 6">
    <name type="scientific">Fluctibacter halophilus</name>
    <dbReference type="NCBI Taxonomy" id="226011"/>
    <lineage>
        <taxon>Bacteria</taxon>
        <taxon>Pseudomonadati</taxon>
        <taxon>Pseudomonadota</taxon>
        <taxon>Gammaproteobacteria</taxon>
        <taxon>Alteromonadales</taxon>
        <taxon>Alteromonadaceae</taxon>
        <taxon>Fluctibacter</taxon>
    </lineage>
</organism>
<dbReference type="Pfam" id="PF01627">
    <property type="entry name" value="Hpt"/>
    <property type="match status" value="1"/>
</dbReference>
<dbReference type="InterPro" id="IPR036641">
    <property type="entry name" value="HPT_dom_sf"/>
</dbReference>
<dbReference type="InterPro" id="IPR008207">
    <property type="entry name" value="Sig_transdc_His_kin_Hpt_dom"/>
</dbReference>
<feature type="domain" description="HPt" evidence="4">
    <location>
        <begin position="20"/>
        <end position="114"/>
    </location>
</feature>
<keyword evidence="6" id="KW-1185">Reference proteome</keyword>
<evidence type="ECO:0000256" key="3">
    <source>
        <dbReference type="SAM" id="MobiDB-lite"/>
    </source>
</evidence>
<evidence type="ECO:0000313" key="6">
    <source>
        <dbReference type="Proteomes" id="UP001520878"/>
    </source>
</evidence>
<accession>A0ABS8G835</accession>
<dbReference type="SUPFAM" id="SSF47226">
    <property type="entry name" value="Histidine-containing phosphotransfer domain, HPT domain"/>
    <property type="match status" value="1"/>
</dbReference>